<dbReference type="EMBL" id="LR026994">
    <property type="protein sequence ID" value="VDB96442.1"/>
    <property type="molecule type" value="Genomic_DNA"/>
</dbReference>
<keyword evidence="3" id="KW-1185">Reference proteome</keyword>
<name>A0A9X9MQ13_BLUGR</name>
<dbReference type="AlphaFoldDB" id="A0A9X9MQ13"/>
<evidence type="ECO:0000256" key="1">
    <source>
        <dbReference type="SAM" id="SignalP"/>
    </source>
</evidence>
<sequence>MKFLNAVFPAALAGLLLLVPAVYAVPHFQCGVGNFITARMIEKCLKYSAKRRAEPDDPRGPNGEEYWSHRISATPEGGVETPYLVQEIDEYPFIQVYTRNAERWQPCVYMSN</sequence>
<gene>
    <name evidence="2" type="ORF">BGT96224V316_LOCUS8422</name>
</gene>
<protein>
    <submittedName>
        <fullName evidence="2">Bgt-50251</fullName>
    </submittedName>
</protein>
<feature type="chain" id="PRO_5040934728" evidence="1">
    <location>
        <begin position="25"/>
        <end position="112"/>
    </location>
</feature>
<dbReference type="Proteomes" id="UP000324639">
    <property type="component" value="Chromosome Bgt_-11"/>
</dbReference>
<feature type="signal peptide" evidence="1">
    <location>
        <begin position="1"/>
        <end position="24"/>
    </location>
</feature>
<accession>A0A9X9MQ13</accession>
<evidence type="ECO:0000313" key="2">
    <source>
        <dbReference type="EMBL" id="VDB96442.1"/>
    </source>
</evidence>
<organism evidence="2 3">
    <name type="scientific">Blumeria graminis f. sp. tritici</name>
    <dbReference type="NCBI Taxonomy" id="62690"/>
    <lineage>
        <taxon>Eukaryota</taxon>
        <taxon>Fungi</taxon>
        <taxon>Dikarya</taxon>
        <taxon>Ascomycota</taxon>
        <taxon>Pezizomycotina</taxon>
        <taxon>Leotiomycetes</taxon>
        <taxon>Erysiphales</taxon>
        <taxon>Erysiphaceae</taxon>
        <taxon>Blumeria</taxon>
    </lineage>
</organism>
<evidence type="ECO:0000313" key="3">
    <source>
        <dbReference type="Proteomes" id="UP000324639"/>
    </source>
</evidence>
<reference evidence="2 3" key="1">
    <citation type="submission" date="2018-08" db="EMBL/GenBank/DDBJ databases">
        <authorList>
            <person name="Muller C M."/>
        </authorList>
    </citation>
    <scope>NUCLEOTIDE SEQUENCE [LARGE SCALE GENOMIC DNA]</scope>
</reference>
<proteinExistence type="predicted"/>
<keyword evidence="1" id="KW-0732">Signal</keyword>